<proteinExistence type="predicted"/>
<gene>
    <name evidence="2" type="ORF">Tco_0629459</name>
</gene>
<dbReference type="EMBL" id="BQNB010008913">
    <property type="protein sequence ID" value="GJS56097.1"/>
    <property type="molecule type" value="Genomic_DNA"/>
</dbReference>
<name>A0ABQ4WT90_9ASTR</name>
<keyword evidence="3" id="KW-1185">Reference proteome</keyword>
<feature type="compositionally biased region" description="Basic and acidic residues" evidence="1">
    <location>
        <begin position="56"/>
        <end position="76"/>
    </location>
</feature>
<evidence type="ECO:0000256" key="1">
    <source>
        <dbReference type="SAM" id="MobiDB-lite"/>
    </source>
</evidence>
<evidence type="ECO:0000313" key="2">
    <source>
        <dbReference type="EMBL" id="GJS56097.1"/>
    </source>
</evidence>
<sequence>MSSLKKDTHSIKTMMTEMYEVFKGQSSSSVTPTLALTHIPANVEGENDTNTATEDPPSHTEGETDVNRLEKSEEPKHSIDANIELIGSSKPQPSITQAQPITIINPELIILQRECKGIAIDEQVKDQRKLAKASSIIRPDPDALISYTINGEVYYLTAEQL</sequence>
<evidence type="ECO:0000313" key="3">
    <source>
        <dbReference type="Proteomes" id="UP001151760"/>
    </source>
</evidence>
<dbReference type="Proteomes" id="UP001151760">
    <property type="component" value="Unassembled WGS sequence"/>
</dbReference>
<feature type="region of interest" description="Disordered" evidence="1">
    <location>
        <begin position="33"/>
        <end position="76"/>
    </location>
</feature>
<accession>A0ABQ4WT90</accession>
<organism evidence="2 3">
    <name type="scientific">Tanacetum coccineum</name>
    <dbReference type="NCBI Taxonomy" id="301880"/>
    <lineage>
        <taxon>Eukaryota</taxon>
        <taxon>Viridiplantae</taxon>
        <taxon>Streptophyta</taxon>
        <taxon>Embryophyta</taxon>
        <taxon>Tracheophyta</taxon>
        <taxon>Spermatophyta</taxon>
        <taxon>Magnoliopsida</taxon>
        <taxon>eudicotyledons</taxon>
        <taxon>Gunneridae</taxon>
        <taxon>Pentapetalae</taxon>
        <taxon>asterids</taxon>
        <taxon>campanulids</taxon>
        <taxon>Asterales</taxon>
        <taxon>Asteraceae</taxon>
        <taxon>Asteroideae</taxon>
        <taxon>Anthemideae</taxon>
        <taxon>Anthemidinae</taxon>
        <taxon>Tanacetum</taxon>
    </lineage>
</organism>
<reference evidence="2" key="1">
    <citation type="journal article" date="2022" name="Int. J. Mol. Sci.">
        <title>Draft Genome of Tanacetum Coccineum: Genomic Comparison of Closely Related Tanacetum-Family Plants.</title>
        <authorList>
            <person name="Yamashiro T."/>
            <person name="Shiraishi A."/>
            <person name="Nakayama K."/>
            <person name="Satake H."/>
        </authorList>
    </citation>
    <scope>NUCLEOTIDE SEQUENCE</scope>
</reference>
<protein>
    <submittedName>
        <fullName evidence="2">Uncharacterized protein</fullName>
    </submittedName>
</protein>
<comment type="caution">
    <text evidence="2">The sequence shown here is derived from an EMBL/GenBank/DDBJ whole genome shotgun (WGS) entry which is preliminary data.</text>
</comment>
<reference evidence="2" key="2">
    <citation type="submission" date="2022-01" db="EMBL/GenBank/DDBJ databases">
        <authorList>
            <person name="Yamashiro T."/>
            <person name="Shiraishi A."/>
            <person name="Satake H."/>
            <person name="Nakayama K."/>
        </authorList>
    </citation>
    <scope>NUCLEOTIDE SEQUENCE</scope>
</reference>